<reference evidence="3 4" key="1">
    <citation type="submission" date="2020-08" db="EMBL/GenBank/DDBJ databases">
        <title>Genome sequence of Rhizobiales bacterium strain IZ6.</title>
        <authorList>
            <person name="Nakai R."/>
            <person name="Naganuma T."/>
        </authorList>
    </citation>
    <scope>NUCLEOTIDE SEQUENCE [LARGE SCALE GENOMIC DNA]</scope>
    <source>
        <strain evidence="3 4">IZ6</strain>
    </source>
</reference>
<dbReference type="PROSITE" id="PS51168">
    <property type="entry name" value="CHORISMATE_MUT_2"/>
    <property type="match status" value="1"/>
</dbReference>
<evidence type="ECO:0000259" key="2">
    <source>
        <dbReference type="PROSITE" id="PS51168"/>
    </source>
</evidence>
<dbReference type="InterPro" id="IPR036263">
    <property type="entry name" value="Chorismate_II_sf"/>
</dbReference>
<dbReference type="EMBL" id="AP023361">
    <property type="protein sequence ID" value="BCJ89546.1"/>
    <property type="molecule type" value="Genomic_DNA"/>
</dbReference>
<dbReference type="GO" id="GO:0004106">
    <property type="term" value="F:chorismate mutase activity"/>
    <property type="evidence" value="ECO:0007669"/>
    <property type="project" value="UniProtKB-EC"/>
</dbReference>
<dbReference type="Pfam" id="PF01817">
    <property type="entry name" value="CM_2"/>
    <property type="match status" value="1"/>
</dbReference>
<dbReference type="Proteomes" id="UP000515317">
    <property type="component" value="Chromosome"/>
</dbReference>
<protein>
    <recommendedName>
        <fullName evidence="1">chorismate mutase</fullName>
        <ecNumber evidence="1">5.4.99.5</ecNumber>
    </recommendedName>
</protein>
<name>A0A6S6QJY5_9HYPH</name>
<dbReference type="SUPFAM" id="SSF48600">
    <property type="entry name" value="Chorismate mutase II"/>
    <property type="match status" value="1"/>
</dbReference>
<dbReference type="AlphaFoldDB" id="A0A6S6QJY5"/>
<evidence type="ECO:0000313" key="3">
    <source>
        <dbReference type="EMBL" id="BCJ89546.1"/>
    </source>
</evidence>
<dbReference type="SMART" id="SM00830">
    <property type="entry name" value="CM_2"/>
    <property type="match status" value="1"/>
</dbReference>
<dbReference type="InterPro" id="IPR002701">
    <property type="entry name" value="CM_II_prokaryot"/>
</dbReference>
<organism evidence="3 4">
    <name type="scientific">Terrihabitans soli</name>
    <dbReference type="NCBI Taxonomy" id="708113"/>
    <lineage>
        <taxon>Bacteria</taxon>
        <taxon>Pseudomonadati</taxon>
        <taxon>Pseudomonadota</taxon>
        <taxon>Alphaproteobacteria</taxon>
        <taxon>Hyphomicrobiales</taxon>
        <taxon>Terrihabitans</taxon>
    </lineage>
</organism>
<keyword evidence="4" id="KW-1185">Reference proteome</keyword>
<dbReference type="InterPro" id="IPR036979">
    <property type="entry name" value="CM_dom_sf"/>
</dbReference>
<dbReference type="GO" id="GO:0046417">
    <property type="term" value="P:chorismate metabolic process"/>
    <property type="evidence" value="ECO:0007669"/>
    <property type="project" value="InterPro"/>
</dbReference>
<sequence>MRPMTEQPKSLDDLRAEIDRLDETMHRLLIERGAIIDALIRVKRTGETGSAFRPGREADMMRRLVSRHSGRLPFSAVEHIWRTIISGFTHVQAPYSVHIDGAGGDASLRDLARFQMGFDVPVLVEDSPEKVIEAVAGSQGNLGLIALGKSRSAWWEALGKPGGPVIMARLPFLIYAGRPAATPAVVIAKPLGDAAVDEVAAVAADFASAPQEGMFDVMAETFTDRWRGLVAVPSASLPEGAPRLGSFARPIDLMARVDAVAVAG</sequence>
<proteinExistence type="predicted"/>
<gene>
    <name evidence="3" type="ORF">IZ6_02810</name>
</gene>
<dbReference type="Gene3D" id="1.20.59.10">
    <property type="entry name" value="Chorismate mutase"/>
    <property type="match status" value="1"/>
</dbReference>
<evidence type="ECO:0000256" key="1">
    <source>
        <dbReference type="ARBA" id="ARBA00012404"/>
    </source>
</evidence>
<dbReference type="KEGG" id="tso:IZ6_02810"/>
<evidence type="ECO:0000313" key="4">
    <source>
        <dbReference type="Proteomes" id="UP000515317"/>
    </source>
</evidence>
<accession>A0A6S6QJY5</accession>
<dbReference type="EC" id="5.4.99.5" evidence="1"/>
<feature type="domain" description="Chorismate mutase" evidence="2">
    <location>
        <begin position="5"/>
        <end position="96"/>
    </location>
</feature>